<evidence type="ECO:0000313" key="3">
    <source>
        <dbReference type="Proteomes" id="UP000467327"/>
    </source>
</evidence>
<proteinExistence type="predicted"/>
<dbReference type="Pfam" id="PF13473">
    <property type="entry name" value="Cupredoxin_1"/>
    <property type="match status" value="1"/>
</dbReference>
<dbReference type="InterPro" id="IPR008972">
    <property type="entry name" value="Cupredoxin"/>
</dbReference>
<evidence type="ECO:0000259" key="1">
    <source>
        <dbReference type="Pfam" id="PF13473"/>
    </source>
</evidence>
<dbReference type="Proteomes" id="UP000467327">
    <property type="component" value="Chromosome"/>
</dbReference>
<organism evidence="2 3">
    <name type="scientific">Mycolicibacterium aichiense</name>
    <dbReference type="NCBI Taxonomy" id="1799"/>
    <lineage>
        <taxon>Bacteria</taxon>
        <taxon>Bacillati</taxon>
        <taxon>Actinomycetota</taxon>
        <taxon>Actinomycetes</taxon>
        <taxon>Mycobacteriales</taxon>
        <taxon>Mycobacteriaceae</taxon>
        <taxon>Mycolicibacterium</taxon>
    </lineage>
</organism>
<accession>A0AAD1HQ78</accession>
<dbReference type="Gene3D" id="2.60.40.420">
    <property type="entry name" value="Cupredoxins - blue copper proteins"/>
    <property type="match status" value="1"/>
</dbReference>
<protein>
    <recommendedName>
        <fullName evidence="1">EfeO-type cupredoxin-like domain-containing protein</fullName>
    </recommendedName>
</protein>
<feature type="domain" description="EfeO-type cupredoxin-like" evidence="1">
    <location>
        <begin position="53"/>
        <end position="118"/>
    </location>
</feature>
<evidence type="ECO:0000313" key="2">
    <source>
        <dbReference type="EMBL" id="BBX09314.1"/>
    </source>
</evidence>
<dbReference type="KEGG" id="maic:MAIC_41170"/>
<dbReference type="EMBL" id="AP022561">
    <property type="protein sequence ID" value="BBX09314.1"/>
    <property type="molecule type" value="Genomic_DNA"/>
</dbReference>
<reference evidence="2 3" key="1">
    <citation type="journal article" date="2019" name="Emerg. Microbes Infect.">
        <title>Comprehensive subspecies identification of 175 nontuberculous mycobacteria species based on 7547 genomic profiles.</title>
        <authorList>
            <person name="Matsumoto Y."/>
            <person name="Kinjo T."/>
            <person name="Motooka D."/>
            <person name="Nabeya D."/>
            <person name="Jung N."/>
            <person name="Uechi K."/>
            <person name="Horii T."/>
            <person name="Iida T."/>
            <person name="Fujita J."/>
            <person name="Nakamura S."/>
        </authorList>
    </citation>
    <scope>NUCLEOTIDE SEQUENCE [LARGE SCALE GENOMIC DNA]</scope>
    <source>
        <strain evidence="2 3">JCM 6376</strain>
    </source>
</reference>
<sequence>MLAAAFLSGCGGDTQSSSQSAAPLTPLPVVTSAAPASGGDIVISNMSYTVPPSVKPGQQLTIVNNDSENHTVTADANNEFDVRISGGGGRETLTAPTTPGTYPFHCKYHANMQGVLTVA</sequence>
<keyword evidence="3" id="KW-1185">Reference proteome</keyword>
<dbReference type="SUPFAM" id="SSF49503">
    <property type="entry name" value="Cupredoxins"/>
    <property type="match status" value="1"/>
</dbReference>
<dbReference type="InterPro" id="IPR028096">
    <property type="entry name" value="EfeO_Cupredoxin"/>
</dbReference>
<dbReference type="AlphaFoldDB" id="A0AAD1HQ78"/>
<name>A0AAD1HQ78_9MYCO</name>
<gene>
    <name evidence="2" type="ORF">MAIC_41170</name>
</gene>